<dbReference type="Pfam" id="PF07298">
    <property type="entry name" value="NnrU"/>
    <property type="match status" value="1"/>
</dbReference>
<reference evidence="7" key="1">
    <citation type="submission" date="2016-07" db="EMBL/GenBank/DDBJ databases">
        <title>Microvirga ossetica sp. nov. a new species of rhizobia isolated from root nodules of the legume species Vicia alpestris Steven originated from North Ossetia region in the Caucasus.</title>
        <authorList>
            <person name="Safronova V.I."/>
            <person name="Kuznetsova I.G."/>
            <person name="Sazanova A.L."/>
            <person name="Belimov A."/>
            <person name="Andronov E."/>
            <person name="Osledkin Y.S."/>
            <person name="Onishchuk O.P."/>
            <person name="Kurchak O.N."/>
            <person name="Shaposhnikov A.I."/>
            <person name="Willems A."/>
            <person name="Tikhonovich I.A."/>
        </authorList>
    </citation>
    <scope>NUCLEOTIDE SEQUENCE [LARGE SCALE GENOMIC DNA]</scope>
    <source>
        <strain evidence="7">V5/3M</strain>
        <plasmid evidence="7">unnamed4</plasmid>
    </source>
</reference>
<dbReference type="EMBL" id="CP016620">
    <property type="protein sequence ID" value="ANY84892.1"/>
    <property type="molecule type" value="Genomic_DNA"/>
</dbReference>
<feature type="transmembrane region" description="Helical" evidence="5">
    <location>
        <begin position="142"/>
        <end position="162"/>
    </location>
</feature>
<keyword evidence="3 5" id="KW-1133">Transmembrane helix</keyword>
<evidence type="ECO:0000256" key="3">
    <source>
        <dbReference type="ARBA" id="ARBA00022989"/>
    </source>
</evidence>
<gene>
    <name evidence="7" type="ORF">BB934_42410</name>
</gene>
<keyword evidence="4 5" id="KW-0472">Membrane</keyword>
<feature type="transmembrane region" description="Helical" evidence="5">
    <location>
        <begin position="36"/>
        <end position="53"/>
    </location>
</feature>
<organism evidence="7">
    <name type="scientific">Microvirga ossetica</name>
    <dbReference type="NCBI Taxonomy" id="1882682"/>
    <lineage>
        <taxon>Bacteria</taxon>
        <taxon>Pseudomonadati</taxon>
        <taxon>Pseudomonadota</taxon>
        <taxon>Alphaproteobacteria</taxon>
        <taxon>Hyphomicrobiales</taxon>
        <taxon>Methylobacteriaceae</taxon>
        <taxon>Microvirga</taxon>
    </lineage>
</organism>
<dbReference type="OrthoDB" id="7828645at2"/>
<protein>
    <recommendedName>
        <fullName evidence="6">NnrU domain-containing protein</fullName>
    </recommendedName>
</protein>
<evidence type="ECO:0000256" key="4">
    <source>
        <dbReference type="ARBA" id="ARBA00023136"/>
    </source>
</evidence>
<dbReference type="KEGG" id="moc:BB934_42410"/>
<feature type="transmembrane region" description="Helical" evidence="5">
    <location>
        <begin position="74"/>
        <end position="93"/>
    </location>
</feature>
<name>A0A1B2EY84_9HYPH</name>
<evidence type="ECO:0000256" key="5">
    <source>
        <dbReference type="SAM" id="Phobius"/>
    </source>
</evidence>
<evidence type="ECO:0000259" key="6">
    <source>
        <dbReference type="Pfam" id="PF07298"/>
    </source>
</evidence>
<evidence type="ECO:0000256" key="1">
    <source>
        <dbReference type="ARBA" id="ARBA00004141"/>
    </source>
</evidence>
<feature type="transmembrane region" description="Helical" evidence="5">
    <location>
        <begin position="202"/>
        <end position="224"/>
    </location>
</feature>
<dbReference type="AlphaFoldDB" id="A0A1B2EY84"/>
<dbReference type="Gene3D" id="1.20.120.1630">
    <property type="match status" value="1"/>
</dbReference>
<dbReference type="RefSeq" id="WP_099515732.1">
    <property type="nucleotide sequence ID" value="NZ_CP016620.1"/>
</dbReference>
<accession>A0A1B2EY84</accession>
<evidence type="ECO:0000256" key="2">
    <source>
        <dbReference type="ARBA" id="ARBA00022692"/>
    </source>
</evidence>
<proteinExistence type="predicted"/>
<geneLocation type="plasmid" evidence="7">
    <name>unnamed4</name>
</geneLocation>
<dbReference type="GO" id="GO:0016020">
    <property type="term" value="C:membrane"/>
    <property type="evidence" value="ECO:0007669"/>
    <property type="project" value="UniProtKB-SubCell"/>
</dbReference>
<comment type="subcellular location">
    <subcellularLocation>
        <location evidence="1">Membrane</location>
        <topology evidence="1">Multi-pass membrane protein</topology>
    </subcellularLocation>
</comment>
<evidence type="ECO:0000313" key="7">
    <source>
        <dbReference type="EMBL" id="ANY84892.1"/>
    </source>
</evidence>
<keyword evidence="2 5" id="KW-0812">Transmembrane</keyword>
<sequence length="230" mass="25149">MLNLAAAALTFFALHRIVSGSHVRDRIVGLIGETPFRRAFALASLACLIWLWLGFLSARTSAWNGLLFTPRATFAILQVPLQLLAFLLIVAGVTTRNPTIAGMGAAVSDRDIVRGVLRISRHPFLWGIALFAAGHMLVDPSVAAWGFFGTLLVLALTGTLSIDAKRHRAFGDNWKAFATATSNVPFQAIATRRQRLKFREIGWWRPLAGFALYALLILAHPYLFGVSAVP</sequence>
<feature type="domain" description="NnrU" evidence="6">
    <location>
        <begin position="4"/>
        <end position="227"/>
    </location>
</feature>
<dbReference type="InterPro" id="IPR009915">
    <property type="entry name" value="NnrU_dom"/>
</dbReference>
<keyword evidence="7" id="KW-0614">Plasmid</keyword>